<organism evidence="2 3">
    <name type="scientific">Mesorhizobium neociceri</name>
    <dbReference type="NCBI Taxonomy" id="1307853"/>
    <lineage>
        <taxon>Bacteria</taxon>
        <taxon>Pseudomonadati</taxon>
        <taxon>Pseudomonadota</taxon>
        <taxon>Alphaproteobacteria</taxon>
        <taxon>Hyphomicrobiales</taxon>
        <taxon>Phyllobacteriaceae</taxon>
        <taxon>Mesorhizobium</taxon>
    </lineage>
</organism>
<accession>A0A838B9S4</accession>
<sequence>MDVASDRVNRVHVSRLRLLKDMQERSALRELSMKEAQRHMATLAVENASQELAIVQHHCARTQAALYQELMSLDTLTSAALDHHHLQIERLAAKLTSSHQVVDDARIAEEKAEAAASEKRAVWVKRSTAKHKWQQIEDDVRRAFDTHSEAASEMEADDEASVRHGRVSLAEAPRTDKPRAL</sequence>
<gene>
    <name evidence="2" type="ORF">H0241_19470</name>
</gene>
<proteinExistence type="predicted"/>
<name>A0A838B9S4_9HYPH</name>
<dbReference type="Proteomes" id="UP000558284">
    <property type="component" value="Unassembled WGS sequence"/>
</dbReference>
<dbReference type="EMBL" id="JACDTY010000009">
    <property type="protein sequence ID" value="MBA1142424.1"/>
    <property type="molecule type" value="Genomic_DNA"/>
</dbReference>
<reference evidence="2 3" key="1">
    <citation type="submission" date="2020-07" db="EMBL/GenBank/DDBJ databases">
        <title>Definition of the novel symbiovar canariense within Mesorhizobium novociceri, a new species of genus Mesorhizobium nodulating Cicer canariense in the Caldera de Taburiente National Park (La Palma, Canary Islands).</title>
        <authorList>
            <person name="Leon-Barrios M."/>
            <person name="Perez-Yepez J."/>
            <person name="Flores-Felix J.D."/>
            <person name="Ramirez-Baena M.H."/>
            <person name="Pulido-Suarez L."/>
            <person name="Igual J.M."/>
            <person name="Velazquez E."/>
            <person name="Peix A."/>
        </authorList>
    </citation>
    <scope>NUCLEOTIDE SEQUENCE [LARGE SCALE GENOMIC DNA]</scope>
    <source>
        <strain evidence="2 3">CCANP35</strain>
    </source>
</reference>
<feature type="region of interest" description="Disordered" evidence="1">
    <location>
        <begin position="145"/>
        <end position="181"/>
    </location>
</feature>
<evidence type="ECO:0000313" key="2">
    <source>
        <dbReference type="EMBL" id="MBA1142424.1"/>
    </source>
</evidence>
<comment type="caution">
    <text evidence="2">The sequence shown here is derived from an EMBL/GenBank/DDBJ whole genome shotgun (WGS) entry which is preliminary data.</text>
</comment>
<dbReference type="InterPro" id="IPR053716">
    <property type="entry name" value="Flag_assembly_chemotaxis_eff"/>
</dbReference>
<dbReference type="Gene3D" id="1.10.287.1700">
    <property type="match status" value="1"/>
</dbReference>
<keyword evidence="3" id="KW-1185">Reference proteome</keyword>
<dbReference type="AlphaFoldDB" id="A0A838B9S4"/>
<evidence type="ECO:0000256" key="1">
    <source>
        <dbReference type="SAM" id="MobiDB-lite"/>
    </source>
</evidence>
<protein>
    <submittedName>
        <fullName evidence="2">Uncharacterized protein</fullName>
    </submittedName>
</protein>
<dbReference type="RefSeq" id="WP_181059227.1">
    <property type="nucleotide sequence ID" value="NZ_JACDTY010000009.1"/>
</dbReference>
<evidence type="ECO:0000313" key="3">
    <source>
        <dbReference type="Proteomes" id="UP000558284"/>
    </source>
</evidence>